<sequence length="361" mass="39973">MEEVVRNVAARQREVPGHEPRVITLDRLFRQRGGGGRLPASDEIEGVAVRRLPFWGSSRYPLCPGVLRALGDADIVHVHGVDFFHDFLAVTRPLHRRPLVLSTHGGFFHTRFARRLKTAWFHTVTRTTGRAYERVLAVSEGDGERFRGILPASRIEVIENGVDTQKQADGASQALQPRLIYFGRWSSNKGLPETLNLLRALRERDPAWRLVIAGRPYDHTAADLRRRAAEQGLAEGDALEIVASPSEEALRGYLGQASYFVGLSRYEGFGIAAIEAMSAGLTPVLSDIPSFRRLVERAGLGLLGDPALPDALAERLLEVHALGEAAYAERRRAAMAAAEGYAWPRIADQYLRIYERLGGEA</sequence>
<accession>A0ABS1E6J8</accession>
<keyword evidence="1 4" id="KW-0808">Transferase</keyword>
<dbReference type="PANTHER" id="PTHR46401">
    <property type="entry name" value="GLYCOSYLTRANSFERASE WBBK-RELATED"/>
    <property type="match status" value="1"/>
</dbReference>
<dbReference type="InterPro" id="IPR001296">
    <property type="entry name" value="Glyco_trans_1"/>
</dbReference>
<comment type="caution">
    <text evidence="4">The sequence shown here is derived from an EMBL/GenBank/DDBJ whole genome shotgun (WGS) entry which is preliminary data.</text>
</comment>
<evidence type="ECO:0000259" key="2">
    <source>
        <dbReference type="Pfam" id="PF00534"/>
    </source>
</evidence>
<dbReference type="Gene3D" id="3.40.50.2000">
    <property type="entry name" value="Glycogen Phosphorylase B"/>
    <property type="match status" value="2"/>
</dbReference>
<dbReference type="Proteomes" id="UP000738126">
    <property type="component" value="Unassembled WGS sequence"/>
</dbReference>
<proteinExistence type="predicted"/>
<evidence type="ECO:0000313" key="4">
    <source>
        <dbReference type="EMBL" id="MBK1725919.1"/>
    </source>
</evidence>
<evidence type="ECO:0000256" key="1">
    <source>
        <dbReference type="ARBA" id="ARBA00022679"/>
    </source>
</evidence>
<dbReference type="InterPro" id="IPR028098">
    <property type="entry name" value="Glyco_trans_4-like_N"/>
</dbReference>
<dbReference type="EMBL" id="NRSH01000015">
    <property type="protein sequence ID" value="MBK1725919.1"/>
    <property type="molecule type" value="Genomic_DNA"/>
</dbReference>
<evidence type="ECO:0000259" key="3">
    <source>
        <dbReference type="Pfam" id="PF13439"/>
    </source>
</evidence>
<gene>
    <name evidence="4" type="ORF">CKO13_02570</name>
</gene>
<reference evidence="4 5" key="1">
    <citation type="journal article" date="2020" name="Microorganisms">
        <title>Osmotic Adaptation and Compatible Solute Biosynthesis of Phototrophic Bacteria as Revealed from Genome Analyses.</title>
        <authorList>
            <person name="Imhoff J.F."/>
            <person name="Rahn T."/>
            <person name="Kunzel S."/>
            <person name="Keller A."/>
            <person name="Neulinger S.C."/>
        </authorList>
    </citation>
    <scope>NUCLEOTIDE SEQUENCE [LARGE SCALE GENOMIC DNA]</scope>
    <source>
        <strain evidence="4 5">DSM 15116</strain>
    </source>
</reference>
<feature type="domain" description="Glycosyl transferase family 1" evidence="2">
    <location>
        <begin position="176"/>
        <end position="323"/>
    </location>
</feature>
<organism evidence="4 5">
    <name type="scientific">Halorhodospira neutriphila</name>
    <dbReference type="NCBI Taxonomy" id="168379"/>
    <lineage>
        <taxon>Bacteria</taxon>
        <taxon>Pseudomonadati</taxon>
        <taxon>Pseudomonadota</taxon>
        <taxon>Gammaproteobacteria</taxon>
        <taxon>Chromatiales</taxon>
        <taxon>Ectothiorhodospiraceae</taxon>
        <taxon>Halorhodospira</taxon>
    </lineage>
</organism>
<feature type="domain" description="Glycosyltransferase subfamily 4-like N-terminal" evidence="3">
    <location>
        <begin position="1"/>
        <end position="165"/>
    </location>
</feature>
<keyword evidence="5" id="KW-1185">Reference proteome</keyword>
<dbReference type="GO" id="GO:0016740">
    <property type="term" value="F:transferase activity"/>
    <property type="evidence" value="ECO:0007669"/>
    <property type="project" value="UniProtKB-KW"/>
</dbReference>
<name>A0ABS1E6J8_9GAMM</name>
<dbReference type="Pfam" id="PF13439">
    <property type="entry name" value="Glyco_transf_4"/>
    <property type="match status" value="1"/>
</dbReference>
<dbReference type="SUPFAM" id="SSF53756">
    <property type="entry name" value="UDP-Glycosyltransferase/glycogen phosphorylase"/>
    <property type="match status" value="1"/>
</dbReference>
<protein>
    <submittedName>
        <fullName evidence="4">Glycosyl transferase family 1</fullName>
    </submittedName>
</protein>
<evidence type="ECO:0000313" key="5">
    <source>
        <dbReference type="Proteomes" id="UP000738126"/>
    </source>
</evidence>
<dbReference type="CDD" id="cd03801">
    <property type="entry name" value="GT4_PimA-like"/>
    <property type="match status" value="1"/>
</dbReference>
<dbReference type="Pfam" id="PF00534">
    <property type="entry name" value="Glycos_transf_1"/>
    <property type="match status" value="1"/>
</dbReference>
<dbReference type="PANTHER" id="PTHR46401:SF2">
    <property type="entry name" value="GLYCOSYLTRANSFERASE WBBK-RELATED"/>
    <property type="match status" value="1"/>
</dbReference>